<name>A0A7Z0D234_9MICO</name>
<sequence>MNSEIGTPALPVFPDGCATVGEWLDATPDRIDRGEQLTSLTSADLARLFDELPVEDAGELVGTLWAGHAAAILTRLGTSRAAAVLDELAPDVVAAVLRHSGDELSNLRTGLSDAQRAAVDTILRWPDGTAGARMTPHVLTVLSTSSAMGARAHVRAAWKQAEIIVYVFVLDARDTLLGVVTFRDLMLAPSRMRISELMEAKLVTVEPDEDQEQAAQLLVNHRLAALPVVLDGKLLGIISADDVSDIIVAESTEDAERQGGSTPLEVPYLRASPLLLWRKRIVWLLALFVAEAYTGSVLRNFEAELDQVVALSFFIPLLIGTGGNTGTQITTTIVRALAVGEVRMRDMGRILGKEISAAGLIAIAMAVAAWIRAWTLGVGPEVGVVVTVTIAAIVVWSAVIATVLPPILRKIRLDPAVVSAPMIATVVDGTGLVIYFEVARLVLF</sequence>
<keyword evidence="4 9" id="KW-0812">Transmembrane</keyword>
<comment type="similarity">
    <text evidence="2 9">Belongs to the SLC41A transporter family.</text>
</comment>
<dbReference type="InterPro" id="IPR006667">
    <property type="entry name" value="SLC41_membr_dom"/>
</dbReference>
<organism evidence="11 12">
    <name type="scientific">Spelaeicoccus albus</name>
    <dbReference type="NCBI Taxonomy" id="1280376"/>
    <lineage>
        <taxon>Bacteria</taxon>
        <taxon>Bacillati</taxon>
        <taxon>Actinomycetota</taxon>
        <taxon>Actinomycetes</taxon>
        <taxon>Micrococcales</taxon>
        <taxon>Brevibacteriaceae</taxon>
        <taxon>Spelaeicoccus</taxon>
    </lineage>
</organism>
<dbReference type="SUPFAM" id="SSF54631">
    <property type="entry name" value="CBS-domain pair"/>
    <property type="match status" value="1"/>
</dbReference>
<dbReference type="PROSITE" id="PS51371">
    <property type="entry name" value="CBS"/>
    <property type="match status" value="1"/>
</dbReference>
<comment type="subunit">
    <text evidence="9">Homodimer.</text>
</comment>
<dbReference type="SMART" id="SM00924">
    <property type="entry name" value="MgtE_N"/>
    <property type="match status" value="1"/>
</dbReference>
<accession>A0A7Z0D234</accession>
<feature type="transmembrane region" description="Helical" evidence="9">
    <location>
        <begin position="416"/>
        <end position="436"/>
    </location>
</feature>
<gene>
    <name evidence="11" type="ORF">BJY26_001760</name>
</gene>
<feature type="transmembrane region" description="Helical" evidence="9">
    <location>
        <begin position="350"/>
        <end position="371"/>
    </location>
</feature>
<feature type="transmembrane region" description="Helical" evidence="9">
    <location>
        <begin position="383"/>
        <end position="404"/>
    </location>
</feature>
<comment type="caution">
    <text evidence="9">Lacks conserved residue(s) required for the propagation of feature annotation.</text>
</comment>
<keyword evidence="9" id="KW-0479">Metal-binding</keyword>
<evidence type="ECO:0000259" key="10">
    <source>
        <dbReference type="PROSITE" id="PS51371"/>
    </source>
</evidence>
<dbReference type="SUPFAM" id="SSF161093">
    <property type="entry name" value="MgtE membrane domain-like"/>
    <property type="match status" value="1"/>
</dbReference>
<evidence type="ECO:0000256" key="8">
    <source>
        <dbReference type="PROSITE-ProRule" id="PRU00703"/>
    </source>
</evidence>
<comment type="subcellular location">
    <subcellularLocation>
        <location evidence="9">Cell membrane</location>
        <topology evidence="9">Multi-pass membrane protein</topology>
    </subcellularLocation>
    <subcellularLocation>
        <location evidence="1">Membrane</location>
        <topology evidence="1">Multi-pass membrane protein</topology>
    </subcellularLocation>
</comment>
<protein>
    <recommendedName>
        <fullName evidence="9">Magnesium transporter MgtE</fullName>
    </recommendedName>
</protein>
<dbReference type="InterPro" id="IPR006668">
    <property type="entry name" value="Mg_transptr_MgtE_intracell_dom"/>
</dbReference>
<dbReference type="EMBL" id="JACBZP010000001">
    <property type="protein sequence ID" value="NYI67454.1"/>
    <property type="molecule type" value="Genomic_DNA"/>
</dbReference>
<comment type="function">
    <text evidence="9">Acts as a magnesium transporter.</text>
</comment>
<proteinExistence type="inferred from homology"/>
<evidence type="ECO:0000256" key="1">
    <source>
        <dbReference type="ARBA" id="ARBA00004141"/>
    </source>
</evidence>
<dbReference type="PANTHER" id="PTHR41394:SF8">
    <property type="entry name" value="MAGNESIUM TRANSPORTER MGTE"/>
    <property type="match status" value="1"/>
</dbReference>
<dbReference type="SUPFAM" id="SSF158791">
    <property type="entry name" value="MgtE N-terminal domain-like"/>
    <property type="match status" value="1"/>
</dbReference>
<evidence type="ECO:0000313" key="12">
    <source>
        <dbReference type="Proteomes" id="UP000539111"/>
    </source>
</evidence>
<dbReference type="Pfam" id="PF03448">
    <property type="entry name" value="MgtE_N"/>
    <property type="match status" value="1"/>
</dbReference>
<keyword evidence="12" id="KW-1185">Reference proteome</keyword>
<dbReference type="Gene3D" id="1.25.60.10">
    <property type="entry name" value="MgtE N-terminal domain-like"/>
    <property type="match status" value="1"/>
</dbReference>
<dbReference type="AlphaFoldDB" id="A0A7Z0D234"/>
<dbReference type="InterPro" id="IPR046342">
    <property type="entry name" value="CBS_dom_sf"/>
</dbReference>
<dbReference type="SMART" id="SM00116">
    <property type="entry name" value="CBS"/>
    <property type="match status" value="1"/>
</dbReference>
<dbReference type="Gene3D" id="3.10.580.10">
    <property type="entry name" value="CBS-domain"/>
    <property type="match status" value="1"/>
</dbReference>
<keyword evidence="5 9" id="KW-0460">Magnesium</keyword>
<keyword evidence="7 9" id="KW-0472">Membrane</keyword>
<dbReference type="PANTHER" id="PTHR41394">
    <property type="entry name" value="MAGNESIUM TRANSPORTER MGTE"/>
    <property type="match status" value="1"/>
</dbReference>
<feature type="transmembrane region" description="Helical" evidence="9">
    <location>
        <begin position="313"/>
        <end position="338"/>
    </location>
</feature>
<dbReference type="NCBIfam" id="TIGR00400">
    <property type="entry name" value="mgtE"/>
    <property type="match status" value="1"/>
</dbReference>
<dbReference type="GO" id="GO:0046872">
    <property type="term" value="F:metal ion binding"/>
    <property type="evidence" value="ECO:0007669"/>
    <property type="project" value="UniProtKB-KW"/>
</dbReference>
<evidence type="ECO:0000256" key="4">
    <source>
        <dbReference type="ARBA" id="ARBA00022692"/>
    </source>
</evidence>
<feature type="domain" description="CBS" evidence="10">
    <location>
        <begin position="198"/>
        <end position="253"/>
    </location>
</feature>
<evidence type="ECO:0000256" key="9">
    <source>
        <dbReference type="RuleBase" id="RU362011"/>
    </source>
</evidence>
<evidence type="ECO:0000256" key="2">
    <source>
        <dbReference type="ARBA" id="ARBA00009749"/>
    </source>
</evidence>
<comment type="caution">
    <text evidence="11">The sequence shown here is derived from an EMBL/GenBank/DDBJ whole genome shotgun (WGS) entry which is preliminary data.</text>
</comment>
<keyword evidence="6 9" id="KW-1133">Transmembrane helix</keyword>
<keyword evidence="3 9" id="KW-0813">Transport</keyword>
<dbReference type="Gene3D" id="1.10.357.20">
    <property type="entry name" value="SLC41 divalent cation transporters, integral membrane domain"/>
    <property type="match status" value="1"/>
</dbReference>
<evidence type="ECO:0000256" key="5">
    <source>
        <dbReference type="ARBA" id="ARBA00022842"/>
    </source>
</evidence>
<dbReference type="GO" id="GO:0015095">
    <property type="term" value="F:magnesium ion transmembrane transporter activity"/>
    <property type="evidence" value="ECO:0007669"/>
    <property type="project" value="UniProtKB-UniRule"/>
</dbReference>
<dbReference type="InterPro" id="IPR006669">
    <property type="entry name" value="MgtE_transporter"/>
</dbReference>
<dbReference type="InterPro" id="IPR000644">
    <property type="entry name" value="CBS_dom"/>
</dbReference>
<evidence type="ECO:0000256" key="6">
    <source>
        <dbReference type="ARBA" id="ARBA00022989"/>
    </source>
</evidence>
<dbReference type="Proteomes" id="UP000539111">
    <property type="component" value="Unassembled WGS sequence"/>
</dbReference>
<evidence type="ECO:0000313" key="11">
    <source>
        <dbReference type="EMBL" id="NYI67454.1"/>
    </source>
</evidence>
<keyword evidence="9" id="KW-1003">Cell membrane</keyword>
<dbReference type="Pfam" id="PF00571">
    <property type="entry name" value="CBS"/>
    <property type="match status" value="1"/>
</dbReference>
<dbReference type="RefSeq" id="WP_179427425.1">
    <property type="nucleotide sequence ID" value="NZ_JACBZP010000001.1"/>
</dbReference>
<dbReference type="GO" id="GO:0005886">
    <property type="term" value="C:plasma membrane"/>
    <property type="evidence" value="ECO:0007669"/>
    <property type="project" value="UniProtKB-SubCell"/>
</dbReference>
<dbReference type="Pfam" id="PF01769">
    <property type="entry name" value="MgtE"/>
    <property type="match status" value="1"/>
</dbReference>
<evidence type="ECO:0000256" key="7">
    <source>
        <dbReference type="ARBA" id="ARBA00023136"/>
    </source>
</evidence>
<dbReference type="CDD" id="cd04606">
    <property type="entry name" value="CBS_pair_Mg_transporter"/>
    <property type="match status" value="1"/>
</dbReference>
<dbReference type="InterPro" id="IPR038076">
    <property type="entry name" value="MgtE_N_sf"/>
</dbReference>
<reference evidence="11 12" key="1">
    <citation type="submission" date="2020-07" db="EMBL/GenBank/DDBJ databases">
        <title>Sequencing the genomes of 1000 actinobacteria strains.</title>
        <authorList>
            <person name="Klenk H.-P."/>
        </authorList>
    </citation>
    <scope>NUCLEOTIDE SEQUENCE [LARGE SCALE GENOMIC DNA]</scope>
    <source>
        <strain evidence="11 12">DSM 26341</strain>
    </source>
</reference>
<dbReference type="InterPro" id="IPR036739">
    <property type="entry name" value="SLC41_membr_dom_sf"/>
</dbReference>
<keyword evidence="8" id="KW-0129">CBS domain</keyword>
<evidence type="ECO:0000256" key="3">
    <source>
        <dbReference type="ARBA" id="ARBA00022448"/>
    </source>
</evidence>